<organism evidence="1 2">
    <name type="scientific">Flagellimonas abyssi</name>
    <dbReference type="NCBI Taxonomy" id="2864871"/>
    <lineage>
        <taxon>Bacteria</taxon>
        <taxon>Pseudomonadati</taxon>
        <taxon>Bacteroidota</taxon>
        <taxon>Flavobacteriia</taxon>
        <taxon>Flavobacteriales</taxon>
        <taxon>Flavobacteriaceae</taxon>
        <taxon>Flagellimonas</taxon>
    </lineage>
</organism>
<sequence>MEKPENPNKKLELVIKDSDLPSLSKDFAEVAIDGIMDEGVLQDLPLVGGIVGAVKFGNSINKYLSAKKIYKFLFELHTIPQEQRIKKIDEINNSRKYQSSVGEMIFELLEKIESDGKPEILGKLFKAVIEEKIDYETYLRLAHIVKRLFYYDLVWLKNNSEGLRVNGRINDELYTSGLITQDLVNIYEKAKEMNKDRKPDVNDRSLTYLGDMLISIGMK</sequence>
<name>A0ABS7EL38_9FLAO</name>
<comment type="caution">
    <text evidence="1">The sequence shown here is derived from an EMBL/GenBank/DDBJ whole genome shotgun (WGS) entry which is preliminary data.</text>
</comment>
<dbReference type="Proteomes" id="UP001196136">
    <property type="component" value="Unassembled WGS sequence"/>
</dbReference>
<keyword evidence="2" id="KW-1185">Reference proteome</keyword>
<protein>
    <recommendedName>
        <fullName evidence="3">DUF4393 domain-containing protein</fullName>
    </recommendedName>
</protein>
<reference evidence="1 2" key="1">
    <citation type="submission" date="2021-08" db="EMBL/GenBank/DDBJ databases">
        <title>Muricauda profundi sp. nov., a marine bacterium isolated from deep seawater of the Mariana Trench.</title>
        <authorList>
            <person name="Wei Y."/>
        </authorList>
    </citation>
    <scope>NUCLEOTIDE SEQUENCE [LARGE SCALE GENOMIC DNA]</scope>
    <source>
        <strain evidence="1 2">W52</strain>
    </source>
</reference>
<evidence type="ECO:0000313" key="2">
    <source>
        <dbReference type="Proteomes" id="UP001196136"/>
    </source>
</evidence>
<dbReference type="EMBL" id="JAHZSV010000001">
    <property type="protein sequence ID" value="MBW8198290.1"/>
    <property type="molecule type" value="Genomic_DNA"/>
</dbReference>
<gene>
    <name evidence="1" type="ORF">K1F36_00505</name>
</gene>
<evidence type="ECO:0000313" key="1">
    <source>
        <dbReference type="EMBL" id="MBW8198290.1"/>
    </source>
</evidence>
<proteinExistence type="predicted"/>
<evidence type="ECO:0008006" key="3">
    <source>
        <dbReference type="Google" id="ProtNLM"/>
    </source>
</evidence>
<accession>A0ABS7EL38</accession>
<dbReference type="RefSeq" id="WP_220112050.1">
    <property type="nucleotide sequence ID" value="NZ_JAHZSV010000001.1"/>
</dbReference>